<gene>
    <name evidence="5" type="ORF">SUZIE_173345</name>
</gene>
<dbReference type="GO" id="GO:0031588">
    <property type="term" value="C:nucleotide-activated protein kinase complex"/>
    <property type="evidence" value="ECO:0007669"/>
    <property type="project" value="TreeGrafter"/>
</dbReference>
<evidence type="ECO:0000256" key="2">
    <source>
        <dbReference type="ARBA" id="ARBA00023160"/>
    </source>
</evidence>
<evidence type="ECO:0000256" key="1">
    <source>
        <dbReference type="ARBA" id="ARBA00010926"/>
    </source>
</evidence>
<accession>A0AA41N4A3</accession>
<protein>
    <submittedName>
        <fullName evidence="5">5'-AMP-activated protein kinase subunit beta-2</fullName>
    </submittedName>
</protein>
<keyword evidence="2" id="KW-0275">Fatty acid biosynthesis</keyword>
<dbReference type="GO" id="GO:0006633">
    <property type="term" value="P:fatty acid biosynthetic process"/>
    <property type="evidence" value="ECO:0007669"/>
    <property type="project" value="UniProtKB-KW"/>
</dbReference>
<dbReference type="Proteomes" id="UP001166674">
    <property type="component" value="Unassembled WGS sequence"/>
</dbReference>
<sequence>MEVFISGSFTNWSTKILLIKSHNDFIAILDLPAGREPMQVFEIGHHNDFIAILDLPAGREPMQVF</sequence>
<keyword evidence="2" id="KW-0276">Fatty acid metabolism</keyword>
<dbReference type="InterPro" id="IPR032640">
    <property type="entry name" value="AMPK1_CBM"/>
</dbReference>
<keyword evidence="2" id="KW-0444">Lipid biosynthesis</keyword>
<dbReference type="InterPro" id="IPR013783">
    <property type="entry name" value="Ig-like_fold"/>
</dbReference>
<dbReference type="PANTHER" id="PTHR10343">
    <property type="entry name" value="5'-AMP-ACTIVATED PROTEIN KINASE , BETA SUBUNIT"/>
    <property type="match status" value="1"/>
</dbReference>
<dbReference type="Pfam" id="PF16561">
    <property type="entry name" value="AMPK1_CBM"/>
    <property type="match status" value="1"/>
</dbReference>
<keyword evidence="5" id="KW-0808">Transferase</keyword>
<keyword evidence="5" id="KW-0418">Kinase</keyword>
<evidence type="ECO:0000313" key="5">
    <source>
        <dbReference type="EMBL" id="MBZ3883519.1"/>
    </source>
</evidence>
<dbReference type="GO" id="GO:0005634">
    <property type="term" value="C:nucleus"/>
    <property type="evidence" value="ECO:0007669"/>
    <property type="project" value="TreeGrafter"/>
</dbReference>
<evidence type="ECO:0000259" key="4">
    <source>
        <dbReference type="Pfam" id="PF16561"/>
    </source>
</evidence>
<name>A0AA41N4A3_SCICA</name>
<dbReference type="GO" id="GO:0005737">
    <property type="term" value="C:cytoplasm"/>
    <property type="evidence" value="ECO:0007669"/>
    <property type="project" value="TreeGrafter"/>
</dbReference>
<dbReference type="GO" id="GO:0016301">
    <property type="term" value="F:kinase activity"/>
    <property type="evidence" value="ECO:0007669"/>
    <property type="project" value="UniProtKB-KW"/>
</dbReference>
<proteinExistence type="inferred from homology"/>
<feature type="domain" description="AMP-activated protein kinase glycogen-binding" evidence="4">
    <location>
        <begin position="2"/>
        <end position="36"/>
    </location>
</feature>
<reference evidence="5" key="1">
    <citation type="submission" date="2020-03" db="EMBL/GenBank/DDBJ databases">
        <title>Studies in the Genomics of Life Span.</title>
        <authorList>
            <person name="Glass D."/>
        </authorList>
    </citation>
    <scope>NUCLEOTIDE SEQUENCE</scope>
    <source>
        <strain evidence="5">SUZIE</strain>
        <tissue evidence="5">Muscle</tissue>
    </source>
</reference>
<comment type="caution">
    <text evidence="5">The sequence shown here is derived from an EMBL/GenBank/DDBJ whole genome shotgun (WGS) entry which is preliminary data.</text>
</comment>
<comment type="function">
    <text evidence="3">Non-catalytic subunit of AMP-activated protein kinase (AMPK), an energy sensor protein kinase that plays a key role in regulating cellular energy metabolism. In response to reduction of intracellular ATP levels, AMPK activates energy-producing pathways and inhibits energy-consuming processes: inhibits protein, carbohydrate and lipid biosynthesis, as well as cell growth and proliferation. AMPK acts via direct phosphorylation of metabolic enzymes, and by longer-term effects via phosphorylation of transcription regulators. Also acts as a regulator of cellular polarity by remodeling the actin cytoskeleton; probably by indirectly activating myosin. Beta non-catalytic subunit acts as a scaffold on which the AMPK complex assembles, via its C-terminus that bridges alpha (PRKAA1 or PRKAA2) and gamma subunits (PRKAG1, PRKAG2 or PRKAG3).</text>
</comment>
<evidence type="ECO:0000256" key="3">
    <source>
        <dbReference type="ARBA" id="ARBA00025180"/>
    </source>
</evidence>
<dbReference type="InterPro" id="IPR050827">
    <property type="entry name" value="CRP1_MDG1_kinase"/>
</dbReference>
<keyword evidence="6" id="KW-1185">Reference proteome</keyword>
<dbReference type="EMBL" id="JAATJV010387822">
    <property type="protein sequence ID" value="MBZ3883519.1"/>
    <property type="molecule type" value="Genomic_DNA"/>
</dbReference>
<evidence type="ECO:0000313" key="6">
    <source>
        <dbReference type="Proteomes" id="UP001166674"/>
    </source>
</evidence>
<dbReference type="PANTHER" id="PTHR10343:SF92">
    <property type="entry name" value="5'-AMP-ACTIVATED PROTEIN KINASE SUBUNIT BETA-2"/>
    <property type="match status" value="1"/>
</dbReference>
<dbReference type="SUPFAM" id="SSF81296">
    <property type="entry name" value="E set domains"/>
    <property type="match status" value="1"/>
</dbReference>
<dbReference type="GO" id="GO:0007165">
    <property type="term" value="P:signal transduction"/>
    <property type="evidence" value="ECO:0007669"/>
    <property type="project" value="TreeGrafter"/>
</dbReference>
<comment type="similarity">
    <text evidence="1">Belongs to the 5'-AMP-activated protein kinase beta subunit family.</text>
</comment>
<dbReference type="InterPro" id="IPR014756">
    <property type="entry name" value="Ig_E-set"/>
</dbReference>
<dbReference type="CDD" id="cd02859">
    <property type="entry name" value="E_set_AMPKbeta_like_N"/>
    <property type="match status" value="1"/>
</dbReference>
<organism evidence="5 6">
    <name type="scientific">Sciurus carolinensis</name>
    <name type="common">Eastern gray squirrel</name>
    <dbReference type="NCBI Taxonomy" id="30640"/>
    <lineage>
        <taxon>Eukaryota</taxon>
        <taxon>Metazoa</taxon>
        <taxon>Chordata</taxon>
        <taxon>Craniata</taxon>
        <taxon>Vertebrata</taxon>
        <taxon>Euteleostomi</taxon>
        <taxon>Mammalia</taxon>
        <taxon>Eutheria</taxon>
        <taxon>Euarchontoglires</taxon>
        <taxon>Glires</taxon>
        <taxon>Rodentia</taxon>
        <taxon>Sciuromorpha</taxon>
        <taxon>Sciuridae</taxon>
        <taxon>Sciurinae</taxon>
        <taxon>Sciurini</taxon>
        <taxon>Sciurus</taxon>
    </lineage>
</organism>
<dbReference type="Gene3D" id="2.60.40.10">
    <property type="entry name" value="Immunoglobulins"/>
    <property type="match status" value="1"/>
</dbReference>
<dbReference type="GO" id="GO:0019901">
    <property type="term" value="F:protein kinase binding"/>
    <property type="evidence" value="ECO:0007669"/>
    <property type="project" value="TreeGrafter"/>
</dbReference>
<keyword evidence="2" id="KW-0443">Lipid metabolism</keyword>
<dbReference type="AlphaFoldDB" id="A0AA41N4A3"/>